<organism evidence="1">
    <name type="scientific">Rhizophora mucronata</name>
    <name type="common">Asiatic mangrove</name>
    <dbReference type="NCBI Taxonomy" id="61149"/>
    <lineage>
        <taxon>Eukaryota</taxon>
        <taxon>Viridiplantae</taxon>
        <taxon>Streptophyta</taxon>
        <taxon>Embryophyta</taxon>
        <taxon>Tracheophyta</taxon>
        <taxon>Spermatophyta</taxon>
        <taxon>Magnoliopsida</taxon>
        <taxon>eudicotyledons</taxon>
        <taxon>Gunneridae</taxon>
        <taxon>Pentapetalae</taxon>
        <taxon>rosids</taxon>
        <taxon>fabids</taxon>
        <taxon>Malpighiales</taxon>
        <taxon>Rhizophoraceae</taxon>
        <taxon>Rhizophora</taxon>
    </lineage>
</organism>
<dbReference type="AlphaFoldDB" id="A0A2P2NTC1"/>
<accession>A0A2P2NTC1</accession>
<name>A0A2P2NTC1_RHIMU</name>
<reference evidence="1" key="1">
    <citation type="submission" date="2018-02" db="EMBL/GenBank/DDBJ databases">
        <title>Rhizophora mucronata_Transcriptome.</title>
        <authorList>
            <person name="Meera S.P."/>
            <person name="Sreeshan A."/>
            <person name="Augustine A."/>
        </authorList>
    </citation>
    <scope>NUCLEOTIDE SEQUENCE</scope>
    <source>
        <tissue evidence="1">Leaf</tissue>
    </source>
</reference>
<dbReference type="EMBL" id="GGEC01065252">
    <property type="protein sequence ID" value="MBX45736.1"/>
    <property type="molecule type" value="Transcribed_RNA"/>
</dbReference>
<sequence>MEMKCSLQLLQTLQVVNNQNLDAKVKKLIC</sequence>
<proteinExistence type="predicted"/>
<evidence type="ECO:0000313" key="1">
    <source>
        <dbReference type="EMBL" id="MBX45736.1"/>
    </source>
</evidence>
<protein>
    <submittedName>
        <fullName evidence="1">Uncharacterized protein LOC8267042 isoform X2</fullName>
    </submittedName>
</protein>